<keyword evidence="2" id="KW-1185">Reference proteome</keyword>
<gene>
    <name evidence="1" type="ORF">M9H77_17850</name>
</gene>
<evidence type="ECO:0000313" key="1">
    <source>
        <dbReference type="EMBL" id="KAI5667997.1"/>
    </source>
</evidence>
<dbReference type="EMBL" id="CM044704">
    <property type="protein sequence ID" value="KAI5667997.1"/>
    <property type="molecule type" value="Genomic_DNA"/>
</dbReference>
<comment type="caution">
    <text evidence="1">The sequence shown here is derived from an EMBL/GenBank/DDBJ whole genome shotgun (WGS) entry which is preliminary data.</text>
</comment>
<accession>A0ACC0B5S3</accession>
<name>A0ACC0B5S3_CATRO</name>
<dbReference type="Proteomes" id="UP001060085">
    <property type="component" value="Linkage Group LG04"/>
</dbReference>
<sequence length="181" mass="20355">MTILSATTSRAFWLYPSHWKKCDSVPHHWSRDLPSSAPAISASETERWPPPIPYYSFQKSSAKEAYMTRHNVLQQNMVLTTSETTLPAAVTNLLWDKSRGGKMQVPPKDGSSKYLRYIGKVGICHQPFGLDEWIKNLMESGNTSSNLQYGCGAWNSIMSLACMMGRENCSQLGEMEGEKEK</sequence>
<protein>
    <submittedName>
        <fullName evidence="1">Uncharacterized protein</fullName>
    </submittedName>
</protein>
<reference evidence="2" key="1">
    <citation type="journal article" date="2023" name="Nat. Plants">
        <title>Single-cell RNA sequencing provides a high-resolution roadmap for understanding the multicellular compartmentation of specialized metabolism.</title>
        <authorList>
            <person name="Sun S."/>
            <person name="Shen X."/>
            <person name="Li Y."/>
            <person name="Li Y."/>
            <person name="Wang S."/>
            <person name="Li R."/>
            <person name="Zhang H."/>
            <person name="Shen G."/>
            <person name="Guo B."/>
            <person name="Wei J."/>
            <person name="Xu J."/>
            <person name="St-Pierre B."/>
            <person name="Chen S."/>
            <person name="Sun C."/>
        </authorList>
    </citation>
    <scope>NUCLEOTIDE SEQUENCE [LARGE SCALE GENOMIC DNA]</scope>
</reference>
<evidence type="ECO:0000313" key="2">
    <source>
        <dbReference type="Proteomes" id="UP001060085"/>
    </source>
</evidence>
<proteinExistence type="predicted"/>
<organism evidence="1 2">
    <name type="scientific">Catharanthus roseus</name>
    <name type="common">Madagascar periwinkle</name>
    <name type="synonym">Vinca rosea</name>
    <dbReference type="NCBI Taxonomy" id="4058"/>
    <lineage>
        <taxon>Eukaryota</taxon>
        <taxon>Viridiplantae</taxon>
        <taxon>Streptophyta</taxon>
        <taxon>Embryophyta</taxon>
        <taxon>Tracheophyta</taxon>
        <taxon>Spermatophyta</taxon>
        <taxon>Magnoliopsida</taxon>
        <taxon>eudicotyledons</taxon>
        <taxon>Gunneridae</taxon>
        <taxon>Pentapetalae</taxon>
        <taxon>asterids</taxon>
        <taxon>lamiids</taxon>
        <taxon>Gentianales</taxon>
        <taxon>Apocynaceae</taxon>
        <taxon>Rauvolfioideae</taxon>
        <taxon>Vinceae</taxon>
        <taxon>Catharanthinae</taxon>
        <taxon>Catharanthus</taxon>
    </lineage>
</organism>